<keyword evidence="1" id="KW-1133">Transmembrane helix</keyword>
<evidence type="ECO:0000256" key="1">
    <source>
        <dbReference type="SAM" id="Phobius"/>
    </source>
</evidence>
<evidence type="ECO:0000313" key="3">
    <source>
        <dbReference type="Proteomes" id="UP001142444"/>
    </source>
</evidence>
<comment type="caution">
    <text evidence="2">The sequence shown here is derived from an EMBL/GenBank/DDBJ whole genome shotgun (WGS) entry which is preliminary data.</text>
</comment>
<evidence type="ECO:0000313" key="2">
    <source>
        <dbReference type="EMBL" id="MDE8033677.1"/>
    </source>
</evidence>
<gene>
    <name evidence="2" type="ORF">OQ257_00615</name>
</gene>
<dbReference type="EMBL" id="JAPHVQ010000001">
    <property type="protein sequence ID" value="MDE8033677.1"/>
    <property type="molecule type" value="Genomic_DNA"/>
</dbReference>
<keyword evidence="3" id="KW-1185">Reference proteome</keyword>
<dbReference type="RefSeq" id="WP_275217013.1">
    <property type="nucleotide sequence ID" value="NZ_CP103813.1"/>
</dbReference>
<protein>
    <submittedName>
        <fullName evidence="2">Lactate dehydrogenase</fullName>
    </submittedName>
</protein>
<organism evidence="2 3">
    <name type="scientific">Actinobacillus equuli subsp. equuli</name>
    <dbReference type="NCBI Taxonomy" id="202947"/>
    <lineage>
        <taxon>Bacteria</taxon>
        <taxon>Pseudomonadati</taxon>
        <taxon>Pseudomonadota</taxon>
        <taxon>Gammaproteobacteria</taxon>
        <taxon>Pasteurellales</taxon>
        <taxon>Pasteurellaceae</taxon>
        <taxon>Actinobacillus</taxon>
    </lineage>
</organism>
<name>A0A9X4G1S7_ACTEU</name>
<accession>A0A9X4G1S7</accession>
<reference evidence="2" key="2">
    <citation type="journal article" date="2023" name="Pathogens">
        <title>Pathological Features and Genomic Characterization of an Actinobacillus equuli subsp. equuli Bearing Unique Virulence-Associated Genes from an Adult Horse with Pleuropneumonia.</title>
        <authorList>
            <person name="Kamali M."/>
            <person name="Carossino M."/>
            <person name="Del Piero F."/>
            <person name="Peak L."/>
            <person name="Mitchell M.S."/>
            <person name="Willette J."/>
            <person name="Baker R."/>
            <person name="Li F."/>
            <person name="Kenez A."/>
            <person name="Balasuriya U.B.R."/>
            <person name="Go Y.Y."/>
        </authorList>
    </citation>
    <scope>NUCLEOTIDE SEQUENCE</scope>
    <source>
        <strain evidence="2">4524</strain>
    </source>
</reference>
<keyword evidence="1" id="KW-0812">Transmembrane</keyword>
<reference evidence="2" key="1">
    <citation type="submission" date="2022-11" db="EMBL/GenBank/DDBJ databases">
        <authorList>
            <person name="Kamali M."/>
            <person name="Peak L."/>
            <person name="Go Y.Y."/>
            <person name="Balasuriya U.B.R."/>
            <person name="Carossino M."/>
        </authorList>
    </citation>
    <scope>NUCLEOTIDE SEQUENCE</scope>
    <source>
        <strain evidence="2">4524</strain>
    </source>
</reference>
<dbReference type="Proteomes" id="UP001142444">
    <property type="component" value="Unassembled WGS sequence"/>
</dbReference>
<proteinExistence type="predicted"/>
<keyword evidence="1" id="KW-0472">Membrane</keyword>
<feature type="transmembrane region" description="Helical" evidence="1">
    <location>
        <begin position="6"/>
        <end position="25"/>
    </location>
</feature>
<sequence>MDYVELFGYFAMFLVGVSFLLKDVIKLRFVNAMGCACFTIYGLMIGSLPVAGLNFFVACTNIYFFIKYMREKA</sequence>
<feature type="transmembrane region" description="Helical" evidence="1">
    <location>
        <begin position="37"/>
        <end position="66"/>
    </location>
</feature>
<dbReference type="AlphaFoldDB" id="A0A9X4G1S7"/>